<feature type="binding site" evidence="8">
    <location>
        <position position="153"/>
    </location>
    <ligand>
        <name>Mg(2+)</name>
        <dbReference type="ChEBI" id="CHEBI:18420"/>
        <label>1</label>
        <note>catalytic</note>
    </ligand>
</feature>
<dbReference type="Gene3D" id="3.40.190.80">
    <property type="match status" value="1"/>
</dbReference>
<comment type="catalytic activity">
    <reaction evidence="1 9">
        <text>a myo-inositol phosphate + H2O = myo-inositol + phosphate</text>
        <dbReference type="Rhea" id="RHEA:24056"/>
        <dbReference type="ChEBI" id="CHEBI:15377"/>
        <dbReference type="ChEBI" id="CHEBI:17268"/>
        <dbReference type="ChEBI" id="CHEBI:43474"/>
        <dbReference type="ChEBI" id="CHEBI:84139"/>
        <dbReference type="EC" id="3.1.3.25"/>
    </reaction>
</comment>
<name>A0A8K0A207_BRALA</name>
<dbReference type="InterPro" id="IPR033942">
    <property type="entry name" value="IMPase"/>
</dbReference>
<dbReference type="InterPro" id="IPR020550">
    <property type="entry name" value="Inositol_monophosphatase_CS"/>
</dbReference>
<evidence type="ECO:0000313" key="11">
    <source>
        <dbReference type="Proteomes" id="UP000838412"/>
    </source>
</evidence>
<dbReference type="CDD" id="cd01639">
    <property type="entry name" value="IMPase"/>
    <property type="match status" value="1"/>
</dbReference>
<dbReference type="PRINTS" id="PR00378">
    <property type="entry name" value="LIIMPHPHTASE"/>
</dbReference>
<evidence type="ECO:0000256" key="6">
    <source>
        <dbReference type="ARBA" id="ARBA00022801"/>
    </source>
</evidence>
<dbReference type="InterPro" id="IPR020552">
    <property type="entry name" value="Inositol_monoPase_Li-sen"/>
</dbReference>
<dbReference type="FunFam" id="3.30.540.10:FF:000004">
    <property type="entry name" value="Inositol-1-monophosphatase"/>
    <property type="match status" value="1"/>
</dbReference>
<keyword evidence="7 8" id="KW-0460">Magnesium</keyword>
<evidence type="ECO:0000256" key="4">
    <source>
        <dbReference type="ARBA" id="ARBA00009759"/>
    </source>
</evidence>
<dbReference type="EC" id="3.1.3.25" evidence="9"/>
<comment type="pathway">
    <text evidence="3 9">Polyol metabolism; myo-inositol biosynthesis; myo-inositol from D-glucose 6-phosphate: step 2/2.</text>
</comment>
<dbReference type="GO" id="GO:0046872">
    <property type="term" value="F:metal ion binding"/>
    <property type="evidence" value="ECO:0007669"/>
    <property type="project" value="UniProtKB-KW"/>
</dbReference>
<dbReference type="OrthoDB" id="10254945at2759"/>
<dbReference type="GO" id="GO:0006021">
    <property type="term" value="P:inositol biosynthetic process"/>
    <property type="evidence" value="ECO:0007669"/>
    <property type="project" value="UniProtKB-UniPathway"/>
</dbReference>
<proteinExistence type="inferred from homology"/>
<feature type="binding site" evidence="8">
    <location>
        <position position="279"/>
    </location>
    <ligand>
        <name>Mg(2+)</name>
        <dbReference type="ChEBI" id="CHEBI:18420"/>
        <label>1</label>
        <note>catalytic</note>
    </ligand>
</feature>
<dbReference type="PROSITE" id="PS00630">
    <property type="entry name" value="IMP_2"/>
    <property type="match status" value="1"/>
</dbReference>
<evidence type="ECO:0000256" key="3">
    <source>
        <dbReference type="ARBA" id="ARBA00005152"/>
    </source>
</evidence>
<comment type="similarity">
    <text evidence="4 9">Belongs to the inositol monophosphatase superfamily.</text>
</comment>
<dbReference type="GO" id="GO:0008934">
    <property type="term" value="F:inositol monophosphate 1-phosphatase activity"/>
    <property type="evidence" value="ECO:0007669"/>
    <property type="project" value="InterPro"/>
</dbReference>
<dbReference type="AlphaFoldDB" id="A0A8K0A207"/>
<accession>A0A8K0A207</accession>
<dbReference type="GO" id="GO:0046854">
    <property type="term" value="P:phosphatidylinositol phosphate biosynthetic process"/>
    <property type="evidence" value="ECO:0007669"/>
    <property type="project" value="InterPro"/>
</dbReference>
<dbReference type="PANTHER" id="PTHR20854:SF4">
    <property type="entry name" value="INOSITOL-1-MONOPHOSPHATASE-RELATED"/>
    <property type="match status" value="1"/>
</dbReference>
<dbReference type="Gene3D" id="3.30.540.10">
    <property type="entry name" value="Fructose-1,6-Bisphosphatase, subunit A, domain 1"/>
    <property type="match status" value="1"/>
</dbReference>
<evidence type="ECO:0000313" key="10">
    <source>
        <dbReference type="EMBL" id="CAH1266308.1"/>
    </source>
</evidence>
<comment type="cofactor">
    <cofactor evidence="2 8 9">
        <name>Mg(2+)</name>
        <dbReference type="ChEBI" id="CHEBI:18420"/>
    </cofactor>
</comment>
<evidence type="ECO:0000256" key="7">
    <source>
        <dbReference type="ARBA" id="ARBA00022842"/>
    </source>
</evidence>
<feature type="binding site" evidence="8">
    <location>
        <position position="152"/>
    </location>
    <ligand>
        <name>Mg(2+)</name>
        <dbReference type="ChEBI" id="CHEBI:18420"/>
        <label>1</label>
        <note>catalytic</note>
    </ligand>
</feature>
<dbReference type="GO" id="GO:0007165">
    <property type="term" value="P:signal transduction"/>
    <property type="evidence" value="ECO:0007669"/>
    <property type="project" value="TreeGrafter"/>
</dbReference>
<reference evidence="10" key="1">
    <citation type="submission" date="2022-01" db="EMBL/GenBank/DDBJ databases">
        <authorList>
            <person name="Braso-Vives M."/>
        </authorList>
    </citation>
    <scope>NUCLEOTIDE SEQUENCE</scope>
</reference>
<gene>
    <name evidence="10" type="primary">IMPA1</name>
    <name evidence="10" type="ORF">BLAG_LOCUS19953</name>
</gene>
<dbReference type="PROSITE" id="PS00629">
    <property type="entry name" value="IMP_1"/>
    <property type="match status" value="1"/>
</dbReference>
<feature type="binding site" evidence="8">
    <location>
        <position position="130"/>
    </location>
    <ligand>
        <name>Mg(2+)</name>
        <dbReference type="ChEBI" id="CHEBI:18420"/>
        <label>1</label>
        <note>catalytic</note>
    </ligand>
</feature>
<dbReference type="InterPro" id="IPR020583">
    <property type="entry name" value="Inositol_monoP_metal-BS"/>
</dbReference>
<evidence type="ECO:0000256" key="8">
    <source>
        <dbReference type="PIRSR" id="PIRSR600760-2"/>
    </source>
</evidence>
<keyword evidence="6 9" id="KW-0378">Hydrolase</keyword>
<feature type="binding site" evidence="8">
    <location>
        <position position="150"/>
    </location>
    <ligand>
        <name>Mg(2+)</name>
        <dbReference type="ChEBI" id="CHEBI:18420"/>
        <label>1</label>
        <note>catalytic</note>
    </ligand>
</feature>
<dbReference type="InterPro" id="IPR000760">
    <property type="entry name" value="Inositol_monophosphatase-like"/>
</dbReference>
<evidence type="ECO:0000256" key="2">
    <source>
        <dbReference type="ARBA" id="ARBA00001946"/>
    </source>
</evidence>
<dbReference type="SUPFAM" id="SSF56655">
    <property type="entry name" value="Carbohydrate phosphatase"/>
    <property type="match status" value="1"/>
</dbReference>
<dbReference type="UniPathway" id="UPA00823">
    <property type="reaction ID" value="UER00788"/>
</dbReference>
<evidence type="ECO:0000256" key="5">
    <source>
        <dbReference type="ARBA" id="ARBA00022723"/>
    </source>
</evidence>
<dbReference type="EMBL" id="OV696690">
    <property type="protein sequence ID" value="CAH1266308.1"/>
    <property type="molecule type" value="Genomic_DNA"/>
</dbReference>
<keyword evidence="11" id="KW-1185">Reference proteome</keyword>
<evidence type="ECO:0000256" key="1">
    <source>
        <dbReference type="ARBA" id="ARBA00001033"/>
    </source>
</evidence>
<keyword evidence="5 8" id="KW-0479">Metal-binding</keyword>
<dbReference type="Pfam" id="PF00459">
    <property type="entry name" value="Inositol_P"/>
    <property type="match status" value="1"/>
</dbReference>
<protein>
    <recommendedName>
        <fullName evidence="9">Inositol-1-monophosphatase</fullName>
        <ecNumber evidence="9">3.1.3.25</ecNumber>
    </recommendedName>
</protein>
<dbReference type="FunFam" id="3.40.190.80:FF:000002">
    <property type="entry name" value="Inositol-1-monophosphatase"/>
    <property type="match status" value="1"/>
</dbReference>
<dbReference type="PANTHER" id="PTHR20854">
    <property type="entry name" value="INOSITOL MONOPHOSPHATASE"/>
    <property type="match status" value="1"/>
</dbReference>
<organism evidence="10 11">
    <name type="scientific">Branchiostoma lanceolatum</name>
    <name type="common">Common lancelet</name>
    <name type="synonym">Amphioxus lanceolatum</name>
    <dbReference type="NCBI Taxonomy" id="7740"/>
    <lineage>
        <taxon>Eukaryota</taxon>
        <taxon>Metazoa</taxon>
        <taxon>Chordata</taxon>
        <taxon>Cephalochordata</taxon>
        <taxon>Leptocardii</taxon>
        <taxon>Amphioxiformes</taxon>
        <taxon>Branchiostomatidae</taxon>
        <taxon>Branchiostoma</taxon>
    </lineage>
</organism>
<dbReference type="Proteomes" id="UP000838412">
    <property type="component" value="Chromosome 5"/>
</dbReference>
<dbReference type="PRINTS" id="PR00377">
    <property type="entry name" value="IMPHPHTASES"/>
</dbReference>
<sequence length="345" mass="37449">MAACELLSSSSSQYSAMGKFRIQGSPVINLSEIVPSSSNVNNNIDDTTVNKQPSESPIQVTEEQKLVWLGAAKEAARLAGKEVRSAFYREKTVTMKSSPADLVTETDQNVEKMVFSFFRRKFPTHRFIGEETTAAGVPIELTDEPTWIIDPIDGTNNFVHSFPFVAVAIALSVNKEIEVAVTYNAILDVMYAAGRGMGAFRDGKRISVSGATDIKESLVVTTAKSLLTPTKMEDTFHNLRALLEQGRGIRNLGTAALNMCQIAEGAAEVYFEFGIHCWDMASGALIIREAGGVVLDTAGGPFNLMGRCMLAASSMDLAQTVASGLRHDHKKPDTVEPVYLRSTKD</sequence>
<evidence type="ECO:0000256" key="9">
    <source>
        <dbReference type="RuleBase" id="RU364068"/>
    </source>
</evidence>